<evidence type="ECO:0000256" key="1">
    <source>
        <dbReference type="SAM" id="MobiDB-lite"/>
    </source>
</evidence>
<proteinExistence type="predicted"/>
<accession>A0A976N2T9</accession>
<feature type="region of interest" description="Disordered" evidence="1">
    <location>
        <begin position="45"/>
        <end position="64"/>
    </location>
</feature>
<sequence>MAYTTVVPNTGSRTGQTVVVSSKPMSESSARSFLNNRVGMSGNVGKAPGRSIAPSTTSPSVLGSSSLDDYFERLQGISAANNAWSAQQAQKQMDFQRQSAQEAMKFNHDEAELSRAWQERMSDTAHQREIKDLQAAGLNPVLSAMGGSGAPVTSGATASGYTSQGAKGDTDTSLAPALVSLLGSVMAAQTSMANTITSAQAQERIAALGAQTDMFKSLTAAASAREVANISGTTSRDVANIQGLNSRVVAGIQGETSRVVAQIGAGATVSSARIHAAGQAAAAQISGQYNLSVAQTNQLTGIITHAMDAASSQGIAAANRDLQRQLQQNDFDFRMSFAEDQYTRDWKLHMWDNGTDLLQSLIGAIGGRGNGLLGSLSGLIGG</sequence>
<organism evidence="2">
    <name type="scientific">Dipodfec virus UA23Rod_1217</name>
    <dbReference type="NCBI Taxonomy" id="2929329"/>
    <lineage>
        <taxon>Viruses</taxon>
        <taxon>Monodnaviria</taxon>
        <taxon>Sangervirae</taxon>
        <taxon>Phixviricota</taxon>
        <taxon>Malgrandaviricetes</taxon>
        <taxon>Petitvirales</taxon>
        <taxon>Microviridae</taxon>
    </lineage>
</organism>
<dbReference type="EMBL" id="OM869606">
    <property type="protein sequence ID" value="UPW41463.1"/>
    <property type="molecule type" value="Genomic_DNA"/>
</dbReference>
<feature type="compositionally biased region" description="Low complexity" evidence="1">
    <location>
        <begin position="54"/>
        <end position="64"/>
    </location>
</feature>
<evidence type="ECO:0000313" key="2">
    <source>
        <dbReference type="EMBL" id="UPW41463.1"/>
    </source>
</evidence>
<reference evidence="2" key="1">
    <citation type="submission" date="2022-02" db="EMBL/GenBank/DDBJ databases">
        <title>Towards deciphering the DNA virus diversity associated with rodent species in the families Cricetidae and Heteromyidae.</title>
        <authorList>
            <person name="Lund M."/>
            <person name="Larsen B.B."/>
            <person name="Gryseels S."/>
            <person name="Kraberger S."/>
            <person name="Rowsey D.M."/>
            <person name="Steger L."/>
            <person name="Yule K.M."/>
            <person name="Upham N.S."/>
            <person name="Worobey M."/>
            <person name="Van Doorslaer K."/>
            <person name="Varsani A."/>
        </authorList>
    </citation>
    <scope>NUCLEOTIDE SEQUENCE</scope>
    <source>
        <strain evidence="2">UA23Rod_1217</strain>
    </source>
</reference>
<protein>
    <submittedName>
        <fullName evidence="2">DNA pilot protein</fullName>
    </submittedName>
</protein>
<name>A0A976N2T9_9VIRU</name>